<dbReference type="AlphaFoldDB" id="A0A3E2GTG5"/>
<feature type="non-terminal residue" evidence="1">
    <location>
        <position position="1"/>
    </location>
</feature>
<name>A0A3E2GTG5_SCYLI</name>
<proteinExistence type="predicted"/>
<dbReference type="Proteomes" id="UP000258309">
    <property type="component" value="Unassembled WGS sequence"/>
</dbReference>
<protein>
    <submittedName>
        <fullName evidence="1">Uncharacterized protein</fullName>
    </submittedName>
</protein>
<reference evidence="1 2" key="1">
    <citation type="submission" date="2018-05" db="EMBL/GenBank/DDBJ databases">
        <title>Draft genome sequence of Scytalidium lignicola DSM 105466, a ubiquitous saprotrophic fungus.</title>
        <authorList>
            <person name="Buettner E."/>
            <person name="Gebauer A.M."/>
            <person name="Hofrichter M."/>
            <person name="Liers C."/>
            <person name="Kellner H."/>
        </authorList>
    </citation>
    <scope>NUCLEOTIDE SEQUENCE [LARGE SCALE GENOMIC DNA]</scope>
    <source>
        <strain evidence="1 2">DSM 105466</strain>
    </source>
</reference>
<comment type="caution">
    <text evidence="1">The sequence shown here is derived from an EMBL/GenBank/DDBJ whole genome shotgun (WGS) entry which is preliminary data.</text>
</comment>
<gene>
    <name evidence="1" type="ORF">B7463_g11883</name>
</gene>
<feature type="non-terminal residue" evidence="1">
    <location>
        <position position="108"/>
    </location>
</feature>
<dbReference type="EMBL" id="NCSJ02000444">
    <property type="protein sequence ID" value="RFU24464.1"/>
    <property type="molecule type" value="Genomic_DNA"/>
</dbReference>
<keyword evidence="2" id="KW-1185">Reference proteome</keyword>
<sequence>MTWNIVTQYALRPKGSGNLLISSTTILRDNLNNHEHDAAQRAEGLRAAKLRSHASELSERWEETPNFLSGEGATAKTVPITAHNVHGAKKHQCLSSSSVDAICLNRCN</sequence>
<accession>A0A3E2GTG5</accession>
<evidence type="ECO:0000313" key="2">
    <source>
        <dbReference type="Proteomes" id="UP000258309"/>
    </source>
</evidence>
<organism evidence="1 2">
    <name type="scientific">Scytalidium lignicola</name>
    <name type="common">Hyphomycete</name>
    <dbReference type="NCBI Taxonomy" id="5539"/>
    <lineage>
        <taxon>Eukaryota</taxon>
        <taxon>Fungi</taxon>
        <taxon>Dikarya</taxon>
        <taxon>Ascomycota</taxon>
        <taxon>Pezizomycotina</taxon>
        <taxon>Leotiomycetes</taxon>
        <taxon>Leotiomycetes incertae sedis</taxon>
        <taxon>Scytalidium</taxon>
    </lineage>
</organism>
<evidence type="ECO:0000313" key="1">
    <source>
        <dbReference type="EMBL" id="RFU24464.1"/>
    </source>
</evidence>